<dbReference type="Pfam" id="PF02518">
    <property type="entry name" value="HATPase_c"/>
    <property type="match status" value="1"/>
</dbReference>
<comment type="caution">
    <text evidence="13">The sequence shown here is derived from an EMBL/GenBank/DDBJ whole genome shotgun (WGS) entry which is preliminary data.</text>
</comment>
<dbReference type="PRINTS" id="PR00344">
    <property type="entry name" value="BCTRLSENSOR"/>
</dbReference>
<sequence length="585" mass="66703">MVEEQKTLVQRRKLIQAGQMHIVHWLIVLLSIVLTLTAWHFSRSQLNQKLEAKFERNAAQVVNLVKERMKLYENALWSSVAFIDTVNTPITSNTWLSYSKSLKIESTYPGVNGIGIIYNIQPHQLDSYLLKQRELRPHFTIHPKHDEPEYWPITYIEPALPNQKAIGLDMAFEKNRYVSIQKARDSGQAQLTGPITLVQDAKKTPGFLFYTPFYENGAKPDSLETRRALIEGVTYAPFIMKNLMQGTLAEKYRYVSIQIHDNGELLFDDHAGRSLEDVDQNPLFTKEEHVELYGQVWTFSIQSNSSFRNESSSNQSSVILIGGLLIDGLLLGLFLFLSKANRQALAYADEMTQDLEEKKSNLEKSNNDLEQFSYVASHDLKSPLNAIKNLVEWITEDCQDIIPDESKKHLALLTQRSDRMMKLLDDLLEYSRINRSEFKNESVNLKDISTDVFSMQDKTEGFTLSAPDIEITIPKTPIEIVLRNLISNAIKHHKSKSGAITVLYESNPDYHIIIVEDDGPGIPLEFHDKALEMFQTLKPRDKVEGSGMGLAMIKRIVEHYKGKILITSDGKNGTKISIYWPLSNA</sequence>
<dbReference type="SMART" id="SM01079">
    <property type="entry name" value="CHASE"/>
    <property type="match status" value="1"/>
</dbReference>
<feature type="domain" description="CHASE" evidence="12">
    <location>
        <begin position="147"/>
        <end position="250"/>
    </location>
</feature>
<keyword evidence="5" id="KW-0808">Transferase</keyword>
<dbReference type="PROSITE" id="PS50839">
    <property type="entry name" value="CHASE"/>
    <property type="match status" value="1"/>
</dbReference>
<comment type="catalytic activity">
    <reaction evidence="1">
        <text>ATP + protein L-histidine = ADP + protein N-phospho-L-histidine.</text>
        <dbReference type="EC" id="2.7.13.3"/>
    </reaction>
</comment>
<dbReference type="Gene3D" id="3.30.565.10">
    <property type="entry name" value="Histidine kinase-like ATPase, C-terminal domain"/>
    <property type="match status" value="1"/>
</dbReference>
<keyword evidence="7 13" id="KW-0418">Kinase</keyword>
<dbReference type="CDD" id="cd00075">
    <property type="entry name" value="HATPase"/>
    <property type="match status" value="1"/>
</dbReference>
<evidence type="ECO:0000256" key="5">
    <source>
        <dbReference type="ARBA" id="ARBA00022679"/>
    </source>
</evidence>
<evidence type="ECO:0000256" key="8">
    <source>
        <dbReference type="ARBA" id="ARBA00022989"/>
    </source>
</evidence>
<dbReference type="PANTHER" id="PTHR42878:SF15">
    <property type="entry name" value="BACTERIOPHYTOCHROME"/>
    <property type="match status" value="1"/>
</dbReference>
<dbReference type="InterPro" id="IPR050351">
    <property type="entry name" value="BphY/WalK/GraS-like"/>
</dbReference>
<gene>
    <name evidence="13" type="ORF">L196_08769</name>
</gene>
<dbReference type="AlphaFoldDB" id="A0AB33Z0F7"/>
<dbReference type="GO" id="GO:0000155">
    <property type="term" value="F:phosphorelay sensor kinase activity"/>
    <property type="evidence" value="ECO:0007669"/>
    <property type="project" value="InterPro"/>
</dbReference>
<reference evidence="13 14" key="1">
    <citation type="journal article" date="2013" name="Genome Announc.">
        <title>Genome Sequence of the Pyrene- and Fluoranthene-Degrading Bacterium Cycloclasticus sp. Strain PY97M.</title>
        <authorList>
            <person name="Cui Z."/>
            <person name="Xu G."/>
            <person name="Li Q."/>
            <person name="Gao W."/>
            <person name="Zheng L."/>
        </authorList>
    </citation>
    <scope>NUCLEOTIDE SEQUENCE [LARGE SCALE GENOMIC DNA]</scope>
    <source>
        <strain evidence="13 14">PY97M</strain>
    </source>
</reference>
<dbReference type="Pfam" id="PF03924">
    <property type="entry name" value="CHASE"/>
    <property type="match status" value="1"/>
</dbReference>
<dbReference type="InterPro" id="IPR003661">
    <property type="entry name" value="HisK_dim/P_dom"/>
</dbReference>
<comment type="subcellular location">
    <subcellularLocation>
        <location evidence="2">Membrane</location>
    </subcellularLocation>
</comment>
<keyword evidence="4" id="KW-0597">Phosphoprotein</keyword>
<evidence type="ECO:0000313" key="13">
    <source>
        <dbReference type="EMBL" id="EPD12685.1"/>
    </source>
</evidence>
<organism evidence="13 14">
    <name type="scientific">Cycloclasticus pugetii</name>
    <dbReference type="NCBI Taxonomy" id="34068"/>
    <lineage>
        <taxon>Bacteria</taxon>
        <taxon>Pseudomonadati</taxon>
        <taxon>Pseudomonadota</taxon>
        <taxon>Gammaproteobacteria</taxon>
        <taxon>Thiotrichales</taxon>
        <taxon>Piscirickettsiaceae</taxon>
        <taxon>Cycloclasticus</taxon>
    </lineage>
</organism>
<keyword evidence="9 10" id="KW-0472">Membrane</keyword>
<dbReference type="Gene3D" id="3.30.450.350">
    <property type="entry name" value="CHASE domain"/>
    <property type="match status" value="1"/>
</dbReference>
<dbReference type="Gene3D" id="1.10.287.130">
    <property type="match status" value="1"/>
</dbReference>
<dbReference type="InterPro" id="IPR005467">
    <property type="entry name" value="His_kinase_dom"/>
</dbReference>
<evidence type="ECO:0000256" key="4">
    <source>
        <dbReference type="ARBA" id="ARBA00022553"/>
    </source>
</evidence>
<keyword evidence="14" id="KW-1185">Reference proteome</keyword>
<name>A0AB33Z0F7_9GAMM</name>
<evidence type="ECO:0000256" key="6">
    <source>
        <dbReference type="ARBA" id="ARBA00022692"/>
    </source>
</evidence>
<evidence type="ECO:0000256" key="2">
    <source>
        <dbReference type="ARBA" id="ARBA00004370"/>
    </source>
</evidence>
<dbReference type="CDD" id="cd00082">
    <property type="entry name" value="HisKA"/>
    <property type="match status" value="1"/>
</dbReference>
<proteinExistence type="predicted"/>
<dbReference type="InterPro" id="IPR036890">
    <property type="entry name" value="HATPase_C_sf"/>
</dbReference>
<dbReference type="Proteomes" id="UP000015462">
    <property type="component" value="Unassembled WGS sequence"/>
</dbReference>
<dbReference type="GO" id="GO:0030295">
    <property type="term" value="F:protein kinase activator activity"/>
    <property type="evidence" value="ECO:0007669"/>
    <property type="project" value="TreeGrafter"/>
</dbReference>
<evidence type="ECO:0000256" key="3">
    <source>
        <dbReference type="ARBA" id="ARBA00012438"/>
    </source>
</evidence>
<dbReference type="InterPro" id="IPR036097">
    <property type="entry name" value="HisK_dim/P_sf"/>
</dbReference>
<dbReference type="PROSITE" id="PS50109">
    <property type="entry name" value="HIS_KIN"/>
    <property type="match status" value="1"/>
</dbReference>
<dbReference type="GO" id="GO:0016020">
    <property type="term" value="C:membrane"/>
    <property type="evidence" value="ECO:0007669"/>
    <property type="project" value="UniProtKB-SubCell"/>
</dbReference>
<dbReference type="EMBL" id="ASHL01000007">
    <property type="protein sequence ID" value="EPD12685.1"/>
    <property type="molecule type" value="Genomic_DNA"/>
</dbReference>
<dbReference type="GO" id="GO:0007234">
    <property type="term" value="P:osmosensory signaling via phosphorelay pathway"/>
    <property type="evidence" value="ECO:0007669"/>
    <property type="project" value="TreeGrafter"/>
</dbReference>
<evidence type="ECO:0000256" key="7">
    <source>
        <dbReference type="ARBA" id="ARBA00022777"/>
    </source>
</evidence>
<keyword evidence="8 10" id="KW-1133">Transmembrane helix</keyword>
<dbReference type="Pfam" id="PF00512">
    <property type="entry name" value="HisKA"/>
    <property type="match status" value="1"/>
</dbReference>
<protein>
    <recommendedName>
        <fullName evidence="3">histidine kinase</fullName>
        <ecNumber evidence="3">2.7.13.3</ecNumber>
    </recommendedName>
</protein>
<dbReference type="InterPro" id="IPR004358">
    <property type="entry name" value="Sig_transdc_His_kin-like_C"/>
</dbReference>
<dbReference type="PANTHER" id="PTHR42878">
    <property type="entry name" value="TWO-COMPONENT HISTIDINE KINASE"/>
    <property type="match status" value="1"/>
</dbReference>
<dbReference type="InterPro" id="IPR042240">
    <property type="entry name" value="CHASE_sf"/>
</dbReference>
<evidence type="ECO:0000313" key="14">
    <source>
        <dbReference type="Proteomes" id="UP000015462"/>
    </source>
</evidence>
<dbReference type="GO" id="GO:0000156">
    <property type="term" value="F:phosphorelay response regulator activity"/>
    <property type="evidence" value="ECO:0007669"/>
    <property type="project" value="TreeGrafter"/>
</dbReference>
<evidence type="ECO:0000259" key="11">
    <source>
        <dbReference type="PROSITE" id="PS50109"/>
    </source>
</evidence>
<dbReference type="InterPro" id="IPR003594">
    <property type="entry name" value="HATPase_dom"/>
</dbReference>
<accession>A0AB33Z0F7</accession>
<evidence type="ECO:0000256" key="9">
    <source>
        <dbReference type="ARBA" id="ARBA00023136"/>
    </source>
</evidence>
<keyword evidence="6 10" id="KW-0812">Transmembrane</keyword>
<dbReference type="SMART" id="SM00387">
    <property type="entry name" value="HATPase_c"/>
    <property type="match status" value="1"/>
</dbReference>
<evidence type="ECO:0000256" key="1">
    <source>
        <dbReference type="ARBA" id="ARBA00000085"/>
    </source>
</evidence>
<dbReference type="SMART" id="SM00388">
    <property type="entry name" value="HisKA"/>
    <property type="match status" value="1"/>
</dbReference>
<dbReference type="SUPFAM" id="SSF47384">
    <property type="entry name" value="Homodimeric domain of signal transducing histidine kinase"/>
    <property type="match status" value="1"/>
</dbReference>
<feature type="transmembrane region" description="Helical" evidence="10">
    <location>
        <begin position="21"/>
        <end position="41"/>
    </location>
</feature>
<dbReference type="InterPro" id="IPR006189">
    <property type="entry name" value="CHASE_dom"/>
</dbReference>
<feature type="domain" description="Histidine kinase" evidence="11">
    <location>
        <begin position="375"/>
        <end position="584"/>
    </location>
</feature>
<evidence type="ECO:0000259" key="12">
    <source>
        <dbReference type="PROSITE" id="PS50839"/>
    </source>
</evidence>
<evidence type="ECO:0000256" key="10">
    <source>
        <dbReference type="SAM" id="Phobius"/>
    </source>
</evidence>
<dbReference type="EC" id="2.7.13.3" evidence="3"/>
<dbReference type="SUPFAM" id="SSF55874">
    <property type="entry name" value="ATPase domain of HSP90 chaperone/DNA topoisomerase II/histidine kinase"/>
    <property type="match status" value="1"/>
</dbReference>